<proteinExistence type="predicted"/>
<protein>
    <submittedName>
        <fullName evidence="2">Uncharacterized protein</fullName>
    </submittedName>
</protein>
<evidence type="ECO:0000313" key="3">
    <source>
        <dbReference type="Proteomes" id="UP000235388"/>
    </source>
</evidence>
<dbReference type="EMBL" id="PGCJ01000059">
    <property type="protein sequence ID" value="PLW53597.1"/>
    <property type="molecule type" value="Genomic_DNA"/>
</dbReference>
<evidence type="ECO:0000313" key="1">
    <source>
        <dbReference type="EMBL" id="PLW40872.1"/>
    </source>
</evidence>
<organism evidence="2 3">
    <name type="scientific">Puccinia coronata f. sp. avenae</name>
    <dbReference type="NCBI Taxonomy" id="200324"/>
    <lineage>
        <taxon>Eukaryota</taxon>
        <taxon>Fungi</taxon>
        <taxon>Dikarya</taxon>
        <taxon>Basidiomycota</taxon>
        <taxon>Pucciniomycotina</taxon>
        <taxon>Pucciniomycetes</taxon>
        <taxon>Pucciniales</taxon>
        <taxon>Pucciniaceae</taxon>
        <taxon>Puccinia</taxon>
    </lineage>
</organism>
<keyword evidence="3" id="KW-1185">Reference proteome</keyword>
<accession>A0A2N5VUD2</accession>
<dbReference type="Proteomes" id="UP000235388">
    <property type="component" value="Unassembled WGS sequence"/>
</dbReference>
<dbReference type="AlphaFoldDB" id="A0A2N5VUD2"/>
<dbReference type="EMBL" id="PGCJ01000176">
    <property type="protein sequence ID" value="PLW40872.1"/>
    <property type="molecule type" value="Genomic_DNA"/>
</dbReference>
<reference evidence="2 3" key="1">
    <citation type="submission" date="2017-11" db="EMBL/GenBank/DDBJ databases">
        <title>De novo assembly and phasing of dikaryotic genomes from two isolates of Puccinia coronata f. sp. avenae, the causal agent of oat crown rust.</title>
        <authorList>
            <person name="Miller M.E."/>
            <person name="Zhang Y."/>
            <person name="Omidvar V."/>
            <person name="Sperschneider J."/>
            <person name="Schwessinger B."/>
            <person name="Raley C."/>
            <person name="Palmer J.M."/>
            <person name="Garnica D."/>
            <person name="Upadhyaya N."/>
            <person name="Rathjen J."/>
            <person name="Taylor J.M."/>
            <person name="Park R.F."/>
            <person name="Dodds P.N."/>
            <person name="Hirsch C.D."/>
            <person name="Kianian S.F."/>
            <person name="Figueroa M."/>
        </authorList>
    </citation>
    <scope>NUCLEOTIDE SEQUENCE [LARGE SCALE GENOMIC DNA]</scope>
    <source>
        <strain evidence="2">12NC29</strain>
    </source>
</reference>
<name>A0A2N5VUD2_9BASI</name>
<sequence length="197" mass="21521">MPAKSLSSPRFHPYIAPGSNVSKISSCVDASGTSADAAASSNPFSTADGHWDPHRVFDYPGSDSSPEAVVPGRRPIPVMPSISSLALASVVNNNTGREYVPDPYLNVFCPPSPISFWDLPSRPSSPVCSDWDAAMMVREYHVVESRLSIKKALLDYFSVVEAYHCQKTKLGWQHPSLYRMQPSEANSVLAQPRQSLI</sequence>
<gene>
    <name evidence="2" type="ORF">PCANC_06720</name>
    <name evidence="1" type="ORF">PCANC_11014</name>
</gene>
<comment type="caution">
    <text evidence="2">The sequence shown here is derived from an EMBL/GenBank/DDBJ whole genome shotgun (WGS) entry which is preliminary data.</text>
</comment>
<evidence type="ECO:0000313" key="2">
    <source>
        <dbReference type="EMBL" id="PLW53597.1"/>
    </source>
</evidence>